<dbReference type="RefSeq" id="WP_233480071.1">
    <property type="nucleotide sequence ID" value="NZ_CP013970.1"/>
</dbReference>
<evidence type="ECO:0000259" key="1">
    <source>
        <dbReference type="Pfam" id="PF18431"/>
    </source>
</evidence>
<reference evidence="3" key="1">
    <citation type="submission" date="2016-01" db="EMBL/GenBank/DDBJ databases">
        <authorList>
            <person name="Shapiro L."/>
        </authorList>
    </citation>
    <scope>NUCLEOTIDE SEQUENCE [LARGE SCALE GENOMIC DNA]</scope>
    <source>
        <strain evidence="3">MDcuke</strain>
    </source>
</reference>
<dbReference type="AlphaFoldDB" id="A0A345CU15"/>
<dbReference type="EMBL" id="CP013970">
    <property type="protein sequence ID" value="AXF76932.1"/>
    <property type="molecule type" value="Genomic_DNA"/>
</dbReference>
<dbReference type="CDD" id="cd20684">
    <property type="entry name" value="CdiA-CT_Yk_RNaseA-like"/>
    <property type="match status" value="1"/>
</dbReference>
<protein>
    <recommendedName>
        <fullName evidence="1">Bacterial CdiA-CT RNAse A domain-containing protein</fullName>
    </recommendedName>
</protein>
<dbReference type="InterPro" id="IPR041436">
    <property type="entry name" value="RNAse_A_bac"/>
</dbReference>
<proteinExistence type="predicted"/>
<evidence type="ECO:0000313" key="3">
    <source>
        <dbReference type="Proteomes" id="UP000264980"/>
    </source>
</evidence>
<sequence length="277" mass="29719">MTDNNGLKIVLSPVHLAAVLSDESISEGETLSNRIWGGLGLAGGIVEMFGAGAMCVVPEPTMLTKAGCIFLGTHSLDTIQASLRQMWTGRNIPTDTYNNAVTLAQTLGADRKTAMNVGMTVDLAIPVGIALAAGAMRIVAVRTGRIKLAAHESLSAKGPGGHTLERHVGKTPQELMARLERRPGLTATSSFRNITEAEKFTTGVLRAYKHQLMVLVNNTPNGAHLRKTFVHPFSTKTGIAVDRASGKISDCYKVSVTIELTWYQGKPFYILTSFPMV</sequence>
<dbReference type="Proteomes" id="UP000264980">
    <property type="component" value="Chromosome"/>
</dbReference>
<organism evidence="2 3">
    <name type="scientific">Erwinia tracheiphila</name>
    <dbReference type="NCBI Taxonomy" id="65700"/>
    <lineage>
        <taxon>Bacteria</taxon>
        <taxon>Pseudomonadati</taxon>
        <taxon>Pseudomonadota</taxon>
        <taxon>Gammaproteobacteria</taxon>
        <taxon>Enterobacterales</taxon>
        <taxon>Erwiniaceae</taxon>
        <taxon>Erwinia</taxon>
    </lineage>
</organism>
<name>A0A345CU15_9GAMM</name>
<gene>
    <name evidence="2" type="ORF">AV903_14165</name>
</gene>
<feature type="domain" description="Bacterial CdiA-CT RNAse A" evidence="1">
    <location>
        <begin position="161"/>
        <end position="275"/>
    </location>
</feature>
<accession>A0A345CU15</accession>
<dbReference type="Pfam" id="PF18431">
    <property type="entry name" value="RNAse_A_bac"/>
    <property type="match status" value="1"/>
</dbReference>
<evidence type="ECO:0000313" key="2">
    <source>
        <dbReference type="EMBL" id="AXF76932.1"/>
    </source>
</evidence>